<accession>A0A431U0S1</accession>
<sequence length="156" mass="17353">MFSFVFWAALAPLLGTPASPAAPELFPGEQQLSTCALNLPLTYLKKDMPAALSAAKAHQNEELVLLSYNPQTHQVSMQRVYVLVFTQPKTGKEIIYQETAAEHRRPNSSSRKALFTRLNPQTDRYYRAECFDQTVAATPALQQLLTPTADANELGR</sequence>
<evidence type="ECO:0000313" key="2">
    <source>
        <dbReference type="EMBL" id="RTQ48531.1"/>
    </source>
</evidence>
<name>A0A431U0S1_9BACT</name>
<dbReference type="RefSeq" id="WP_126694236.1">
    <property type="nucleotide sequence ID" value="NZ_RXOF01000009.1"/>
</dbReference>
<gene>
    <name evidence="2" type="ORF">EJV47_16295</name>
</gene>
<dbReference type="Proteomes" id="UP000282184">
    <property type="component" value="Unassembled WGS sequence"/>
</dbReference>
<reference evidence="2 3" key="1">
    <citation type="submission" date="2018-12" db="EMBL/GenBank/DDBJ databases">
        <title>Hymenobacter gummosus sp. nov., isolated from a spring.</title>
        <authorList>
            <person name="Nie L."/>
        </authorList>
    </citation>
    <scope>NUCLEOTIDE SEQUENCE [LARGE SCALE GENOMIC DNA]</scope>
    <source>
        <strain evidence="2 3">KCTC 52166</strain>
    </source>
</reference>
<dbReference type="AlphaFoldDB" id="A0A431U0S1"/>
<keyword evidence="1" id="KW-0732">Signal</keyword>
<dbReference type="OrthoDB" id="882446at2"/>
<dbReference type="EMBL" id="RXOF01000009">
    <property type="protein sequence ID" value="RTQ48531.1"/>
    <property type="molecule type" value="Genomic_DNA"/>
</dbReference>
<feature type="chain" id="PRO_5019505252" evidence="1">
    <location>
        <begin position="22"/>
        <end position="156"/>
    </location>
</feature>
<keyword evidence="3" id="KW-1185">Reference proteome</keyword>
<proteinExistence type="predicted"/>
<evidence type="ECO:0000256" key="1">
    <source>
        <dbReference type="SAM" id="SignalP"/>
    </source>
</evidence>
<evidence type="ECO:0000313" key="3">
    <source>
        <dbReference type="Proteomes" id="UP000282184"/>
    </source>
</evidence>
<feature type="signal peptide" evidence="1">
    <location>
        <begin position="1"/>
        <end position="21"/>
    </location>
</feature>
<protein>
    <submittedName>
        <fullName evidence="2">Uncharacterized protein</fullName>
    </submittedName>
</protein>
<comment type="caution">
    <text evidence="2">The sequence shown here is derived from an EMBL/GenBank/DDBJ whole genome shotgun (WGS) entry which is preliminary data.</text>
</comment>
<organism evidence="2 3">
    <name type="scientific">Hymenobacter gummosus</name>
    <dbReference type="NCBI Taxonomy" id="1776032"/>
    <lineage>
        <taxon>Bacteria</taxon>
        <taxon>Pseudomonadati</taxon>
        <taxon>Bacteroidota</taxon>
        <taxon>Cytophagia</taxon>
        <taxon>Cytophagales</taxon>
        <taxon>Hymenobacteraceae</taxon>
        <taxon>Hymenobacter</taxon>
    </lineage>
</organism>